<dbReference type="InterPro" id="IPR029058">
    <property type="entry name" value="AB_hydrolase_fold"/>
</dbReference>
<organism evidence="2 3">
    <name type="scientific">Cafeteria roenbergensis</name>
    <name type="common">Marine flagellate</name>
    <dbReference type="NCBI Taxonomy" id="33653"/>
    <lineage>
        <taxon>Eukaryota</taxon>
        <taxon>Sar</taxon>
        <taxon>Stramenopiles</taxon>
        <taxon>Bigyra</taxon>
        <taxon>Opalozoa</taxon>
        <taxon>Bicosoecida</taxon>
        <taxon>Cafeteriaceae</taxon>
        <taxon>Cafeteria</taxon>
    </lineage>
</organism>
<evidence type="ECO:0000256" key="1">
    <source>
        <dbReference type="ARBA" id="ARBA00005598"/>
    </source>
</evidence>
<comment type="caution">
    <text evidence="2">The sequence shown here is derived from an EMBL/GenBank/DDBJ whole genome shotgun (WGS) entry which is preliminary data.</text>
</comment>
<dbReference type="SUPFAM" id="SSF53474">
    <property type="entry name" value="alpha/beta-Hydrolases"/>
    <property type="match status" value="1"/>
</dbReference>
<dbReference type="Proteomes" id="UP000325113">
    <property type="component" value="Unassembled WGS sequence"/>
</dbReference>
<dbReference type="Gene3D" id="3.40.50.1820">
    <property type="entry name" value="alpha/beta hydrolase"/>
    <property type="match status" value="1"/>
</dbReference>
<dbReference type="AlphaFoldDB" id="A0A5A8CTI4"/>
<gene>
    <name evidence="2" type="ORF">FNF31_06029</name>
</gene>
<dbReference type="EMBL" id="VLTM01000086">
    <property type="protein sequence ID" value="KAA0155787.1"/>
    <property type="molecule type" value="Genomic_DNA"/>
</dbReference>
<sequence>MDFVFGLTALAALSLVVWFWVMSSFPAPLESEGLADAAEDEAAAIADGPRSDPVVRRTQRVRAGQAAARQHDASLARADDAAAVLPVVRRLLVRTGAGPMRVTVSGSMPSEAPFCLLTVSNPGADTHACYGPFLASAAAAIPALRRAAVVSIDLPGQESHAEEFEPEGGLERAPLPDAPPLVSFSSLAEAVVDCCAAVRVGEAVGLGAGAGAWLLLAAQARRPALLRAFVACGITAVAPRLGEASTLAALAWWLSSPAGWTPWSRRLVAGGLMSTTAARGELGRRVREGTRDWNPKWVAALLAGWSARPALLDSTLEAAVLGCESVGHGRKGRGGASALSAVVLMQPAVPGIGIPLCDGSPPPSDTDALAPRLSKLFGDKGLGGACSHMDAPGGPLSASEVPHRTIRPLKCLLLGFGIAVDD</sequence>
<proteinExistence type="inferred from homology"/>
<dbReference type="Pfam" id="PF03096">
    <property type="entry name" value="Ndr"/>
    <property type="match status" value="1"/>
</dbReference>
<comment type="similarity">
    <text evidence="1">Belongs to the NDRG family.</text>
</comment>
<protein>
    <submittedName>
        <fullName evidence="2">Uncharacterized protein</fullName>
    </submittedName>
</protein>
<evidence type="ECO:0000313" key="2">
    <source>
        <dbReference type="EMBL" id="KAA0155787.1"/>
    </source>
</evidence>
<name>A0A5A8CTI4_CAFRO</name>
<accession>A0A5A8CTI4</accession>
<reference evidence="2 3" key="1">
    <citation type="submission" date="2019-07" db="EMBL/GenBank/DDBJ databases">
        <title>Genomes of Cafeteria roenbergensis.</title>
        <authorList>
            <person name="Fischer M.G."/>
            <person name="Hackl T."/>
            <person name="Roman M."/>
        </authorList>
    </citation>
    <scope>NUCLEOTIDE SEQUENCE [LARGE SCALE GENOMIC DNA]</scope>
    <source>
        <strain evidence="2 3">Cflag</strain>
    </source>
</reference>
<evidence type="ECO:0000313" key="3">
    <source>
        <dbReference type="Proteomes" id="UP000325113"/>
    </source>
</evidence>
<dbReference type="InterPro" id="IPR004142">
    <property type="entry name" value="NDRG"/>
</dbReference>